<dbReference type="OrthoDB" id="5420247at2759"/>
<keyword evidence="1" id="KW-1133">Transmembrane helix</keyword>
<proteinExistence type="predicted"/>
<name>A0A2J5I8G5_9EURO</name>
<keyword evidence="1" id="KW-0472">Membrane</keyword>
<dbReference type="Proteomes" id="UP000235023">
    <property type="component" value="Unassembled WGS sequence"/>
</dbReference>
<keyword evidence="1" id="KW-0812">Transmembrane</keyword>
<dbReference type="PANTHER" id="PTHR42029:SF3">
    <property type="entry name" value="AN04G07800"/>
    <property type="match status" value="1"/>
</dbReference>
<feature type="transmembrane region" description="Helical" evidence="1">
    <location>
        <begin position="36"/>
        <end position="60"/>
    </location>
</feature>
<evidence type="ECO:0000313" key="2">
    <source>
        <dbReference type="EMBL" id="PLN86209.1"/>
    </source>
</evidence>
<evidence type="ECO:0000256" key="1">
    <source>
        <dbReference type="SAM" id="Phobius"/>
    </source>
</evidence>
<dbReference type="AlphaFoldDB" id="A0A2J5I8G5"/>
<dbReference type="PANTHER" id="PTHR42029">
    <property type="entry name" value="AN04G07800"/>
    <property type="match status" value="1"/>
</dbReference>
<reference evidence="3" key="1">
    <citation type="submission" date="2017-12" db="EMBL/GenBank/DDBJ databases">
        <authorList>
            <consortium name="DOE Joint Genome Institute"/>
            <person name="Mondo S.J."/>
            <person name="Kjaerbolling I."/>
            <person name="Vesth T.C."/>
            <person name="Frisvad J.C."/>
            <person name="Nybo J.L."/>
            <person name="Theobald S."/>
            <person name="Kuo A."/>
            <person name="Bowyer P."/>
            <person name="Matsuda Y."/>
            <person name="Lyhne E.K."/>
            <person name="Kogle M.E."/>
            <person name="Clum A."/>
            <person name="Lipzen A."/>
            <person name="Salamov A."/>
            <person name="Ngan C.Y."/>
            <person name="Daum C."/>
            <person name="Chiniquy J."/>
            <person name="Barry K."/>
            <person name="LaButti K."/>
            <person name="Haridas S."/>
            <person name="Simmons B.A."/>
            <person name="Magnuson J.K."/>
            <person name="Mortensen U.H."/>
            <person name="Larsen T.O."/>
            <person name="Grigoriev I.V."/>
            <person name="Baker S.E."/>
            <person name="Andersen M.R."/>
            <person name="Nordberg H.P."/>
            <person name="Cantor M.N."/>
            <person name="Hua S.X."/>
        </authorList>
    </citation>
    <scope>NUCLEOTIDE SEQUENCE [LARGE SCALE GENOMIC DNA]</scope>
    <source>
        <strain evidence="3">IBT 19404</strain>
    </source>
</reference>
<organism evidence="2 3">
    <name type="scientific">Aspergillus taichungensis</name>
    <dbReference type="NCBI Taxonomy" id="482145"/>
    <lineage>
        <taxon>Eukaryota</taxon>
        <taxon>Fungi</taxon>
        <taxon>Dikarya</taxon>
        <taxon>Ascomycota</taxon>
        <taxon>Pezizomycotina</taxon>
        <taxon>Eurotiomycetes</taxon>
        <taxon>Eurotiomycetidae</taxon>
        <taxon>Eurotiales</taxon>
        <taxon>Aspergillaceae</taxon>
        <taxon>Aspergillus</taxon>
        <taxon>Aspergillus subgen. Circumdati</taxon>
    </lineage>
</organism>
<feature type="transmembrane region" description="Helical" evidence="1">
    <location>
        <begin position="72"/>
        <end position="91"/>
    </location>
</feature>
<evidence type="ECO:0000313" key="3">
    <source>
        <dbReference type="Proteomes" id="UP000235023"/>
    </source>
</evidence>
<dbReference type="EMBL" id="KZ559500">
    <property type="protein sequence ID" value="PLN86209.1"/>
    <property type="molecule type" value="Genomic_DNA"/>
</dbReference>
<keyword evidence="3" id="KW-1185">Reference proteome</keyword>
<accession>A0A2J5I8G5</accession>
<feature type="transmembrane region" description="Helical" evidence="1">
    <location>
        <begin position="150"/>
        <end position="176"/>
    </location>
</feature>
<gene>
    <name evidence="2" type="ORF">BDW42DRAFT_109920</name>
</gene>
<sequence>MTISLPNVEIGPGFNGVSSSAWPWAMGSSFSSKPTYGWYLSITAIGLNISFSFHNLIAWIKIRGFFTQQSSRVYLVSLLLAQPYWILEIYANFAFSSDGNPLFVTTRPLEPLFRDTWWIFTTCSLFYTIQRGYDCPLAQLVRIIPRFGIMLLFMALSILSTIVDTGEVLGACYLGFPPGIEPFWKVTS</sequence>
<protein>
    <submittedName>
        <fullName evidence="2">Uncharacterized protein</fullName>
    </submittedName>
</protein>